<dbReference type="PROSITE" id="PS51898">
    <property type="entry name" value="TYR_RECOMBINASE"/>
    <property type="match status" value="1"/>
</dbReference>
<dbReference type="InterPro" id="IPR010998">
    <property type="entry name" value="Integrase_recombinase_N"/>
</dbReference>
<name>A0A243BG29_BACTU</name>
<dbReference type="GO" id="GO:0003677">
    <property type="term" value="F:DNA binding"/>
    <property type="evidence" value="ECO:0007669"/>
    <property type="project" value="UniProtKB-UniRule"/>
</dbReference>
<evidence type="ECO:0000313" key="8">
    <source>
        <dbReference type="EMBL" id="OTY44168.1"/>
    </source>
</evidence>
<dbReference type="Pfam" id="PF14657">
    <property type="entry name" value="Arm-DNA-bind_4"/>
    <property type="match status" value="1"/>
</dbReference>
<evidence type="ECO:0000259" key="6">
    <source>
        <dbReference type="PROSITE" id="PS51898"/>
    </source>
</evidence>
<dbReference type="Proteomes" id="UP000195089">
    <property type="component" value="Unassembled WGS sequence"/>
</dbReference>
<keyword evidence="4" id="KW-0233">DNA recombination</keyword>
<feature type="domain" description="Core-binding (CB)" evidence="7">
    <location>
        <begin position="60"/>
        <end position="144"/>
    </location>
</feature>
<protein>
    <submittedName>
        <fullName evidence="8">Site-specific integrase</fullName>
    </submittedName>
</protein>
<sequence length="370" mass="43046">MKGHIIKRGSKYSFVLDIGPDPETGGRRQRWFSGYKTKKEAQTDMAKKIVEIEEGSYIEPSKMRVREFFLQYLEARKINLRETTYYNYRKHINNHIIPKLGNIPMQKLKGVDLEKFYGDLSETMKPVTVRSIHQIVRTALSYAVRHEIVKKNVADVVSPPRGKEKTVNTWSEEHVLYFLDNAKDSRYYVAYLLAITCGMRKGEILGLQWKDIDFERRTLSVNRSLSHITKEFHEPKTSSGKRLIVLPEITLLALQEHFQKISEEKERYGDGYNNFDLVCPTYNGNPCNFRSLTQLWKKLIKKCGVPDIRFHDLRHTHATLMLKQGIHPKIVSERLGHKKVGITLDTYSHVVPGLQEKAVEDFANNLFQKH</sequence>
<organism evidence="8 9">
    <name type="scientific">Bacillus thuringiensis serovar pingluonsis</name>
    <dbReference type="NCBI Taxonomy" id="180881"/>
    <lineage>
        <taxon>Bacteria</taxon>
        <taxon>Bacillati</taxon>
        <taxon>Bacillota</taxon>
        <taxon>Bacilli</taxon>
        <taxon>Bacillales</taxon>
        <taxon>Bacillaceae</taxon>
        <taxon>Bacillus</taxon>
        <taxon>Bacillus cereus group</taxon>
    </lineage>
</organism>
<gene>
    <name evidence="8" type="ORF">BK742_13890</name>
</gene>
<dbReference type="Pfam" id="PF14659">
    <property type="entry name" value="Phage_int_SAM_3"/>
    <property type="match status" value="1"/>
</dbReference>
<evidence type="ECO:0000256" key="3">
    <source>
        <dbReference type="ARBA" id="ARBA00023125"/>
    </source>
</evidence>
<dbReference type="InterPro" id="IPR013762">
    <property type="entry name" value="Integrase-like_cat_sf"/>
</dbReference>
<dbReference type="InterPro" id="IPR028259">
    <property type="entry name" value="AP2-like_int_N"/>
</dbReference>
<dbReference type="SUPFAM" id="SSF56349">
    <property type="entry name" value="DNA breaking-rejoining enzymes"/>
    <property type="match status" value="1"/>
</dbReference>
<dbReference type="AlphaFoldDB" id="A0A243BG29"/>
<evidence type="ECO:0000313" key="9">
    <source>
        <dbReference type="Proteomes" id="UP000195089"/>
    </source>
</evidence>
<dbReference type="InterPro" id="IPR004107">
    <property type="entry name" value="Integrase_SAM-like_N"/>
</dbReference>
<keyword evidence="3 5" id="KW-0238">DNA-binding</keyword>
<dbReference type="PANTHER" id="PTHR30629:SF2">
    <property type="entry name" value="PROPHAGE INTEGRASE INTS-RELATED"/>
    <property type="match status" value="1"/>
</dbReference>
<dbReference type="PROSITE" id="PS51900">
    <property type="entry name" value="CB"/>
    <property type="match status" value="1"/>
</dbReference>
<evidence type="ECO:0000256" key="4">
    <source>
        <dbReference type="ARBA" id="ARBA00023172"/>
    </source>
</evidence>
<dbReference type="InterPro" id="IPR002104">
    <property type="entry name" value="Integrase_catalytic"/>
</dbReference>
<dbReference type="InterPro" id="IPR044068">
    <property type="entry name" value="CB"/>
</dbReference>
<evidence type="ECO:0000259" key="7">
    <source>
        <dbReference type="PROSITE" id="PS51900"/>
    </source>
</evidence>
<comment type="similarity">
    <text evidence="1">Belongs to the 'phage' integrase family.</text>
</comment>
<dbReference type="PANTHER" id="PTHR30629">
    <property type="entry name" value="PROPHAGE INTEGRASE"/>
    <property type="match status" value="1"/>
</dbReference>
<evidence type="ECO:0000256" key="2">
    <source>
        <dbReference type="ARBA" id="ARBA00022908"/>
    </source>
</evidence>
<feature type="domain" description="Tyr recombinase" evidence="6">
    <location>
        <begin position="165"/>
        <end position="360"/>
    </location>
</feature>
<evidence type="ECO:0000256" key="5">
    <source>
        <dbReference type="PROSITE-ProRule" id="PRU01248"/>
    </source>
</evidence>
<dbReference type="InterPro" id="IPR050808">
    <property type="entry name" value="Phage_Integrase"/>
</dbReference>
<dbReference type="EMBL" id="NFDL01000050">
    <property type="protein sequence ID" value="OTY44168.1"/>
    <property type="molecule type" value="Genomic_DNA"/>
</dbReference>
<evidence type="ECO:0000256" key="1">
    <source>
        <dbReference type="ARBA" id="ARBA00008857"/>
    </source>
</evidence>
<dbReference type="RefSeq" id="WP_088119622.1">
    <property type="nucleotide sequence ID" value="NZ_NFDL01000050.1"/>
</dbReference>
<dbReference type="CDD" id="cd01189">
    <property type="entry name" value="INT_ICEBs1_C_like"/>
    <property type="match status" value="1"/>
</dbReference>
<proteinExistence type="inferred from homology"/>
<comment type="caution">
    <text evidence="8">The sequence shown here is derived from an EMBL/GenBank/DDBJ whole genome shotgun (WGS) entry which is preliminary data.</text>
</comment>
<reference evidence="8 9" key="1">
    <citation type="submission" date="2016-10" db="EMBL/GenBank/DDBJ databases">
        <title>Comparative genomics of Bacillus thuringiensis reveals a path to pathogens against multiple invertebrate hosts.</title>
        <authorList>
            <person name="Zheng J."/>
            <person name="Gao Q."/>
            <person name="Liu H."/>
            <person name="Peng D."/>
            <person name="Ruan L."/>
            <person name="Sun M."/>
        </authorList>
    </citation>
    <scope>NUCLEOTIDE SEQUENCE [LARGE SCALE GENOMIC DNA]</scope>
    <source>
        <strain evidence="8">BGSC 4BX1</strain>
    </source>
</reference>
<dbReference type="GO" id="GO:0006310">
    <property type="term" value="P:DNA recombination"/>
    <property type="evidence" value="ECO:0007669"/>
    <property type="project" value="UniProtKB-KW"/>
</dbReference>
<dbReference type="GO" id="GO:0015074">
    <property type="term" value="P:DNA integration"/>
    <property type="evidence" value="ECO:0007669"/>
    <property type="project" value="UniProtKB-KW"/>
</dbReference>
<dbReference type="InterPro" id="IPR011010">
    <property type="entry name" value="DNA_brk_join_enz"/>
</dbReference>
<dbReference type="Pfam" id="PF00589">
    <property type="entry name" value="Phage_integrase"/>
    <property type="match status" value="1"/>
</dbReference>
<dbReference type="Gene3D" id="1.10.150.130">
    <property type="match status" value="1"/>
</dbReference>
<accession>A0A243BG29</accession>
<dbReference type="Gene3D" id="1.10.443.10">
    <property type="entry name" value="Intergrase catalytic core"/>
    <property type="match status" value="1"/>
</dbReference>
<keyword evidence="2" id="KW-0229">DNA integration</keyword>